<sequence length="52" mass="6180">MPWKLKYEKDDDMVALDFETKNQLDDYIKSNNLEHAWKVVEQIKAVVPADKE</sequence>
<proteinExistence type="predicted"/>
<organism evidence="1 2">
    <name type="scientific">Acetoanaerobium noterae</name>
    <dbReference type="NCBI Taxonomy" id="745369"/>
    <lineage>
        <taxon>Bacteria</taxon>
        <taxon>Bacillati</taxon>
        <taxon>Bacillota</taxon>
        <taxon>Clostridia</taxon>
        <taxon>Peptostreptococcales</taxon>
        <taxon>Filifactoraceae</taxon>
        <taxon>Acetoanaerobium</taxon>
    </lineage>
</organism>
<accession>A0A1T5A4C3</accession>
<evidence type="ECO:0000313" key="1">
    <source>
        <dbReference type="EMBL" id="SKB29649.1"/>
    </source>
</evidence>
<dbReference type="Proteomes" id="UP000243406">
    <property type="component" value="Unassembled WGS sequence"/>
</dbReference>
<dbReference type="EMBL" id="FUYN01000001">
    <property type="protein sequence ID" value="SKB29649.1"/>
    <property type="molecule type" value="Genomic_DNA"/>
</dbReference>
<evidence type="ECO:0000313" key="2">
    <source>
        <dbReference type="Proteomes" id="UP000243406"/>
    </source>
</evidence>
<reference evidence="2" key="1">
    <citation type="submission" date="2017-02" db="EMBL/GenBank/DDBJ databases">
        <authorList>
            <person name="Varghese N."/>
            <person name="Submissions S."/>
        </authorList>
    </citation>
    <scope>NUCLEOTIDE SEQUENCE [LARGE SCALE GENOMIC DNA]</scope>
    <source>
        <strain evidence="2">ATCC 35199</strain>
    </source>
</reference>
<keyword evidence="2" id="KW-1185">Reference proteome</keyword>
<gene>
    <name evidence="1" type="ORF">SAMN02745120_0738</name>
</gene>
<name>A0A1T5A4C3_9FIRM</name>
<protein>
    <submittedName>
        <fullName evidence="1">Uncharacterized protein</fullName>
    </submittedName>
</protein>
<dbReference type="AlphaFoldDB" id="A0A1T5A4C3"/>
<dbReference type="RefSeq" id="WP_013362172.1">
    <property type="nucleotide sequence ID" value="NZ_CP154629.1"/>
</dbReference>